<dbReference type="Ensembl" id="ENSACDT00005023863.1">
    <property type="protein sequence ID" value="ENSACDP00005019963.1"/>
    <property type="gene ID" value="ENSACDG00005014466.1"/>
</dbReference>
<dbReference type="GO" id="GO:0022904">
    <property type="term" value="P:respiratory electron transport chain"/>
    <property type="evidence" value="ECO:0007669"/>
    <property type="project" value="InterPro"/>
</dbReference>
<dbReference type="Proteomes" id="UP000694521">
    <property type="component" value="Unplaced"/>
</dbReference>
<evidence type="ECO:0000256" key="3">
    <source>
        <dbReference type="ARBA" id="ARBA00010261"/>
    </source>
</evidence>
<evidence type="ECO:0000313" key="18">
    <source>
        <dbReference type="Proteomes" id="UP000694521"/>
    </source>
</evidence>
<dbReference type="PANTHER" id="PTHR12653:SF0">
    <property type="entry name" value="NADH DEHYDROGENASE [UBIQUINONE] 1 ALPHA SUBCOMPLEX SUBUNIT 5"/>
    <property type="match status" value="1"/>
</dbReference>
<comment type="function">
    <text evidence="1">Accessory subunit of the mitochondrial membrane respiratory chain NADH dehydrogenase (Complex I), that is believed not to be involved in catalysis. Complex I functions in the transfer of electrons from NADH to the respiratory chain. The immediate electron acceptor for the enzyme is believed to be ubiquinone.</text>
</comment>
<comment type="subunit">
    <text evidence="4">Complex I is composed of 45 different subunits.</text>
</comment>
<evidence type="ECO:0000256" key="5">
    <source>
        <dbReference type="ARBA" id="ARBA00016385"/>
    </source>
</evidence>
<evidence type="ECO:0000256" key="11">
    <source>
        <dbReference type="ARBA" id="ARBA00023136"/>
    </source>
</evidence>
<evidence type="ECO:0000256" key="8">
    <source>
        <dbReference type="ARBA" id="ARBA00022792"/>
    </source>
</evidence>
<dbReference type="Pfam" id="PF04716">
    <property type="entry name" value="ETC_C1_NDUFA5"/>
    <property type="match status" value="1"/>
</dbReference>
<evidence type="ECO:0000256" key="9">
    <source>
        <dbReference type="ARBA" id="ARBA00022982"/>
    </source>
</evidence>
<proteinExistence type="inferred from homology"/>
<sequence length="297" mass="31351">MRSPAPFAMSSTRPPRALGAAHAPGGARLRRHVGGAEEGEGALRGSRPVPSPAAGGLSPCPALPCPAGSRGGSDGVRRALRGARGRGPLPGGGRRRAWCADGDRTRSGLGSGPGAVCGPGGAARALGAQRWGGGHGTGSSVWRCRSVEGNASGGRERLVARGSESGVQGDSEINSCVSMVNVFMLSVQTTGLVGLAVAENPHERLRILYAKILGVLQNIPKDAAYRKYTEQIVNQRLNLVQTETDVQKLQDKLNSGQIEEVIVQAENELSLSRKMLQWKPWEPLVEEPPSNQWRWPI</sequence>
<evidence type="ECO:0000256" key="10">
    <source>
        <dbReference type="ARBA" id="ARBA00023128"/>
    </source>
</evidence>
<keyword evidence="18" id="KW-1185">Reference proteome</keyword>
<comment type="similarity">
    <text evidence="3">Belongs to the complex I NDUFA5 subunit family.</text>
</comment>
<keyword evidence="15" id="KW-0175">Coiled coil</keyword>
<keyword evidence="11" id="KW-0472">Membrane</keyword>
<organism evidence="17 18">
    <name type="scientific">Anser cygnoides</name>
    <name type="common">Swan goose</name>
    <dbReference type="NCBI Taxonomy" id="8845"/>
    <lineage>
        <taxon>Eukaryota</taxon>
        <taxon>Metazoa</taxon>
        <taxon>Chordata</taxon>
        <taxon>Craniata</taxon>
        <taxon>Vertebrata</taxon>
        <taxon>Euteleostomi</taxon>
        <taxon>Archelosauria</taxon>
        <taxon>Archosauria</taxon>
        <taxon>Dinosauria</taxon>
        <taxon>Saurischia</taxon>
        <taxon>Theropoda</taxon>
        <taxon>Coelurosauria</taxon>
        <taxon>Aves</taxon>
        <taxon>Neognathae</taxon>
        <taxon>Galloanserae</taxon>
        <taxon>Anseriformes</taxon>
        <taxon>Anatidae</taxon>
        <taxon>Anserinae</taxon>
        <taxon>Anser</taxon>
    </lineage>
</organism>
<reference evidence="17" key="1">
    <citation type="submission" date="2025-08" db="UniProtKB">
        <authorList>
            <consortium name="Ensembl"/>
        </authorList>
    </citation>
    <scope>IDENTIFICATION</scope>
</reference>
<evidence type="ECO:0000256" key="6">
    <source>
        <dbReference type="ARBA" id="ARBA00022448"/>
    </source>
</evidence>
<dbReference type="AlphaFoldDB" id="A0A8B9EGE5"/>
<evidence type="ECO:0000256" key="2">
    <source>
        <dbReference type="ARBA" id="ARBA00004443"/>
    </source>
</evidence>
<dbReference type="GO" id="GO:0005743">
    <property type="term" value="C:mitochondrial inner membrane"/>
    <property type="evidence" value="ECO:0007669"/>
    <property type="project" value="UniProtKB-SubCell"/>
</dbReference>
<feature type="region of interest" description="Disordered" evidence="16">
    <location>
        <begin position="1"/>
        <end position="77"/>
    </location>
</feature>
<evidence type="ECO:0000256" key="7">
    <source>
        <dbReference type="ARBA" id="ARBA00022660"/>
    </source>
</evidence>
<reference evidence="17" key="2">
    <citation type="submission" date="2025-09" db="UniProtKB">
        <authorList>
            <consortium name="Ensembl"/>
        </authorList>
    </citation>
    <scope>IDENTIFICATION</scope>
</reference>
<evidence type="ECO:0000256" key="4">
    <source>
        <dbReference type="ARBA" id="ARBA00011533"/>
    </source>
</evidence>
<dbReference type="PANTHER" id="PTHR12653">
    <property type="entry name" value="NADH-UBIQUINONE OXIDOREDUCTASE 13 KD-B SUBUNIT"/>
    <property type="match status" value="1"/>
</dbReference>
<evidence type="ECO:0000256" key="14">
    <source>
        <dbReference type="ARBA" id="ARBA00032775"/>
    </source>
</evidence>
<evidence type="ECO:0000256" key="12">
    <source>
        <dbReference type="ARBA" id="ARBA00030376"/>
    </source>
</evidence>
<evidence type="ECO:0000256" key="1">
    <source>
        <dbReference type="ARBA" id="ARBA00003195"/>
    </source>
</evidence>
<dbReference type="InterPro" id="IPR006806">
    <property type="entry name" value="NDUFA5"/>
</dbReference>
<comment type="subcellular location">
    <subcellularLocation>
        <location evidence="2">Mitochondrion inner membrane</location>
        <topology evidence="2">Peripheral membrane protein</topology>
        <orientation evidence="2">Matrix side</orientation>
    </subcellularLocation>
</comment>
<name>A0A8B9EGE5_ANSCY</name>
<evidence type="ECO:0000256" key="15">
    <source>
        <dbReference type="SAM" id="Coils"/>
    </source>
</evidence>
<evidence type="ECO:0000256" key="13">
    <source>
        <dbReference type="ARBA" id="ARBA00032483"/>
    </source>
</evidence>
<keyword evidence="10" id="KW-0496">Mitochondrion</keyword>
<evidence type="ECO:0000256" key="16">
    <source>
        <dbReference type="SAM" id="MobiDB-lite"/>
    </source>
</evidence>
<evidence type="ECO:0000313" key="17">
    <source>
        <dbReference type="Ensembl" id="ENSACDP00005019963.1"/>
    </source>
</evidence>
<keyword evidence="7" id="KW-0679">Respiratory chain</keyword>
<feature type="coiled-coil region" evidence="15">
    <location>
        <begin position="232"/>
        <end position="259"/>
    </location>
</feature>
<keyword evidence="8" id="KW-0999">Mitochondrion inner membrane</keyword>
<keyword evidence="9" id="KW-0249">Electron transport</keyword>
<keyword evidence="6" id="KW-0813">Transport</keyword>
<protein>
    <recommendedName>
        <fullName evidence="5">NADH dehydrogenase [ubiquinone] 1 alpha subcomplex subunit 5</fullName>
    </recommendedName>
    <alternativeName>
        <fullName evidence="12">Complex I subunit B13</fullName>
    </alternativeName>
    <alternativeName>
        <fullName evidence="14">Complex I-13kD-B</fullName>
    </alternativeName>
    <alternativeName>
        <fullName evidence="13">NADH-ubiquinone oxidoreductase 13 kDa-B subunit</fullName>
    </alternativeName>
</protein>
<accession>A0A8B9EGE5</accession>